<reference evidence="2" key="1">
    <citation type="submission" date="2023-02" db="EMBL/GenBank/DDBJ databases">
        <title>Genome of toxic invasive species Heracleum sosnowskyi carries increased number of genes despite the absence of recent whole-genome duplications.</title>
        <authorList>
            <person name="Schelkunov M."/>
            <person name="Shtratnikova V."/>
            <person name="Makarenko M."/>
            <person name="Klepikova A."/>
            <person name="Omelchenko D."/>
            <person name="Novikova G."/>
            <person name="Obukhova E."/>
            <person name="Bogdanov V."/>
            <person name="Penin A."/>
            <person name="Logacheva M."/>
        </authorList>
    </citation>
    <scope>NUCLEOTIDE SEQUENCE</scope>
    <source>
        <strain evidence="2">Hsosn_3</strain>
        <tissue evidence="2">Leaf</tissue>
    </source>
</reference>
<gene>
    <name evidence="2" type="ORF">POM88_046925</name>
</gene>
<accession>A0AAD8H8M4</accession>
<organism evidence="2 3">
    <name type="scientific">Heracleum sosnowskyi</name>
    <dbReference type="NCBI Taxonomy" id="360622"/>
    <lineage>
        <taxon>Eukaryota</taxon>
        <taxon>Viridiplantae</taxon>
        <taxon>Streptophyta</taxon>
        <taxon>Embryophyta</taxon>
        <taxon>Tracheophyta</taxon>
        <taxon>Spermatophyta</taxon>
        <taxon>Magnoliopsida</taxon>
        <taxon>eudicotyledons</taxon>
        <taxon>Gunneridae</taxon>
        <taxon>Pentapetalae</taxon>
        <taxon>asterids</taxon>
        <taxon>campanulids</taxon>
        <taxon>Apiales</taxon>
        <taxon>Apiaceae</taxon>
        <taxon>Apioideae</taxon>
        <taxon>apioid superclade</taxon>
        <taxon>Tordylieae</taxon>
        <taxon>Tordyliinae</taxon>
        <taxon>Heracleum</taxon>
    </lineage>
</organism>
<dbReference type="EMBL" id="JAUIZM010000010">
    <property type="protein sequence ID" value="KAK1362451.1"/>
    <property type="molecule type" value="Genomic_DNA"/>
</dbReference>
<keyword evidence="3" id="KW-1185">Reference proteome</keyword>
<dbReference type="InterPro" id="IPR044984">
    <property type="entry name" value="SMP1"/>
</dbReference>
<dbReference type="GO" id="GO:0010162">
    <property type="term" value="P:seed dormancy process"/>
    <property type="evidence" value="ECO:0007669"/>
    <property type="project" value="InterPro"/>
</dbReference>
<sequence>MAKSKEDIKYATAQAKLSEDEALRVGYIAGTPLESGKIADSEPVHLFSAAENLSRQQPTIADSQPVDLVSAARNISSASAGGDNKEDDGDHNSGHKLKTT</sequence>
<dbReference type="Proteomes" id="UP001237642">
    <property type="component" value="Unassembled WGS sequence"/>
</dbReference>
<protein>
    <submittedName>
        <fullName evidence="2">SEED MATURATION PROTEIN 1</fullName>
    </submittedName>
</protein>
<evidence type="ECO:0000256" key="1">
    <source>
        <dbReference type="SAM" id="MobiDB-lite"/>
    </source>
</evidence>
<evidence type="ECO:0000313" key="3">
    <source>
        <dbReference type="Proteomes" id="UP001237642"/>
    </source>
</evidence>
<reference evidence="2" key="2">
    <citation type="submission" date="2023-05" db="EMBL/GenBank/DDBJ databases">
        <authorList>
            <person name="Schelkunov M.I."/>
        </authorList>
    </citation>
    <scope>NUCLEOTIDE SEQUENCE</scope>
    <source>
        <strain evidence="2">Hsosn_3</strain>
        <tissue evidence="2">Leaf</tissue>
    </source>
</reference>
<dbReference type="PANTHER" id="PTHR37732">
    <property type="entry name" value="OS08G0104400 PROTEIN"/>
    <property type="match status" value="1"/>
</dbReference>
<proteinExistence type="predicted"/>
<name>A0AAD8H8M4_9APIA</name>
<evidence type="ECO:0000313" key="2">
    <source>
        <dbReference type="EMBL" id="KAK1362451.1"/>
    </source>
</evidence>
<dbReference type="AlphaFoldDB" id="A0AAD8H8M4"/>
<feature type="region of interest" description="Disordered" evidence="1">
    <location>
        <begin position="72"/>
        <end position="100"/>
    </location>
</feature>
<dbReference type="PANTHER" id="PTHR37732:SF2">
    <property type="entry name" value="SEED MATURATION PROTEIN 1"/>
    <property type="match status" value="1"/>
</dbReference>
<comment type="caution">
    <text evidence="2">The sequence shown here is derived from an EMBL/GenBank/DDBJ whole genome shotgun (WGS) entry which is preliminary data.</text>
</comment>